<feature type="transmembrane region" description="Helical" evidence="1">
    <location>
        <begin position="58"/>
        <end position="83"/>
    </location>
</feature>
<sequence length="94" mass="10396">MATATALMLTVFALVLLAPIVHAQNEICAYMDLIYQILLSCPQSKNPLCGIVDFFEHVIFSCAVSTVMYGAFVLVVMVVVLVVNNERFYIALIH</sequence>
<accession>A0AAV4F7M1</accession>
<organism evidence="3 4">
    <name type="scientific">Elysia marginata</name>
    <dbReference type="NCBI Taxonomy" id="1093978"/>
    <lineage>
        <taxon>Eukaryota</taxon>
        <taxon>Metazoa</taxon>
        <taxon>Spiralia</taxon>
        <taxon>Lophotrochozoa</taxon>
        <taxon>Mollusca</taxon>
        <taxon>Gastropoda</taxon>
        <taxon>Heterobranchia</taxon>
        <taxon>Euthyneura</taxon>
        <taxon>Panpulmonata</taxon>
        <taxon>Sacoglossa</taxon>
        <taxon>Placobranchoidea</taxon>
        <taxon>Plakobranchidae</taxon>
        <taxon>Elysia</taxon>
    </lineage>
</organism>
<keyword evidence="4" id="KW-1185">Reference proteome</keyword>
<evidence type="ECO:0000313" key="4">
    <source>
        <dbReference type="Proteomes" id="UP000762676"/>
    </source>
</evidence>
<dbReference type="AlphaFoldDB" id="A0AAV4F7M1"/>
<protein>
    <recommendedName>
        <fullName evidence="5">G-protein coupled receptors family 1 profile domain-containing protein</fullName>
    </recommendedName>
</protein>
<reference evidence="3 4" key="1">
    <citation type="journal article" date="2021" name="Elife">
        <title>Chloroplast acquisition without the gene transfer in kleptoplastic sea slugs, Plakobranchus ocellatus.</title>
        <authorList>
            <person name="Maeda T."/>
            <person name="Takahashi S."/>
            <person name="Yoshida T."/>
            <person name="Shimamura S."/>
            <person name="Takaki Y."/>
            <person name="Nagai Y."/>
            <person name="Toyoda A."/>
            <person name="Suzuki Y."/>
            <person name="Arimoto A."/>
            <person name="Ishii H."/>
            <person name="Satoh N."/>
            <person name="Nishiyama T."/>
            <person name="Hasebe M."/>
            <person name="Maruyama T."/>
            <person name="Minagawa J."/>
            <person name="Obokata J."/>
            <person name="Shigenobu S."/>
        </authorList>
    </citation>
    <scope>NUCLEOTIDE SEQUENCE [LARGE SCALE GENOMIC DNA]</scope>
</reference>
<feature type="chain" id="PRO_5043774972" description="G-protein coupled receptors family 1 profile domain-containing protein" evidence="2">
    <location>
        <begin position="24"/>
        <end position="94"/>
    </location>
</feature>
<keyword evidence="1" id="KW-0472">Membrane</keyword>
<evidence type="ECO:0000313" key="3">
    <source>
        <dbReference type="EMBL" id="GFR68330.1"/>
    </source>
</evidence>
<gene>
    <name evidence="3" type="ORF">ElyMa_000275600</name>
</gene>
<proteinExistence type="predicted"/>
<evidence type="ECO:0000256" key="2">
    <source>
        <dbReference type="SAM" id="SignalP"/>
    </source>
</evidence>
<keyword evidence="2" id="KW-0732">Signal</keyword>
<feature type="signal peptide" evidence="2">
    <location>
        <begin position="1"/>
        <end position="23"/>
    </location>
</feature>
<dbReference type="Proteomes" id="UP000762676">
    <property type="component" value="Unassembled WGS sequence"/>
</dbReference>
<comment type="caution">
    <text evidence="3">The sequence shown here is derived from an EMBL/GenBank/DDBJ whole genome shotgun (WGS) entry which is preliminary data.</text>
</comment>
<keyword evidence="1" id="KW-1133">Transmembrane helix</keyword>
<evidence type="ECO:0000256" key="1">
    <source>
        <dbReference type="SAM" id="Phobius"/>
    </source>
</evidence>
<evidence type="ECO:0008006" key="5">
    <source>
        <dbReference type="Google" id="ProtNLM"/>
    </source>
</evidence>
<name>A0AAV4F7M1_9GAST</name>
<keyword evidence="1" id="KW-0812">Transmembrane</keyword>
<dbReference type="EMBL" id="BMAT01000549">
    <property type="protein sequence ID" value="GFR68330.1"/>
    <property type="molecule type" value="Genomic_DNA"/>
</dbReference>